<name>A0A918KHR7_9PROT</name>
<dbReference type="Pfam" id="PF01553">
    <property type="entry name" value="Acyltransferase"/>
    <property type="match status" value="1"/>
</dbReference>
<evidence type="ECO:0000259" key="1">
    <source>
        <dbReference type="SMART" id="SM00563"/>
    </source>
</evidence>
<keyword evidence="3" id="KW-1185">Reference proteome</keyword>
<keyword evidence="2" id="KW-0808">Transferase</keyword>
<sequence length="184" mass="20651">MIANHPTGLADGLAVFQAIRERRADHLFLANADALRVIPHGQDIIIPVEWVKEKRSHAKARDTLLAVKKAIDNGKCVVIFPSGALAKLSWRGLRDKPWENSAATLARKYGTPIIPLKIKARNSTLYYVFAKLNSELRDITLFHELLNKKRQVFHMTFGEQIAPARLPKNADEATAEIRKIVEGL</sequence>
<dbReference type="AlphaFoldDB" id="A0A918KHR7"/>
<protein>
    <submittedName>
        <fullName evidence="2">Acyltransferase</fullName>
    </submittedName>
</protein>
<evidence type="ECO:0000313" key="3">
    <source>
        <dbReference type="Proteomes" id="UP000600865"/>
    </source>
</evidence>
<organism evidence="2 3">
    <name type="scientific">Litorimonas cladophorae</name>
    <dbReference type="NCBI Taxonomy" id="1220491"/>
    <lineage>
        <taxon>Bacteria</taxon>
        <taxon>Pseudomonadati</taxon>
        <taxon>Pseudomonadota</taxon>
        <taxon>Alphaproteobacteria</taxon>
        <taxon>Maricaulales</taxon>
        <taxon>Robiginitomaculaceae</taxon>
    </lineage>
</organism>
<evidence type="ECO:0000313" key="2">
    <source>
        <dbReference type="EMBL" id="GGX63988.1"/>
    </source>
</evidence>
<keyword evidence="2" id="KW-0012">Acyltransferase</keyword>
<dbReference type="SMART" id="SM00563">
    <property type="entry name" value="PlsC"/>
    <property type="match status" value="1"/>
</dbReference>
<comment type="caution">
    <text evidence="2">The sequence shown here is derived from an EMBL/GenBank/DDBJ whole genome shotgun (WGS) entry which is preliminary data.</text>
</comment>
<dbReference type="Proteomes" id="UP000600865">
    <property type="component" value="Unassembled WGS sequence"/>
</dbReference>
<accession>A0A918KHR7</accession>
<dbReference type="GO" id="GO:0016746">
    <property type="term" value="F:acyltransferase activity"/>
    <property type="evidence" value="ECO:0007669"/>
    <property type="project" value="UniProtKB-KW"/>
</dbReference>
<proteinExistence type="predicted"/>
<feature type="domain" description="Phospholipid/glycerol acyltransferase" evidence="1">
    <location>
        <begin position="1"/>
        <end position="121"/>
    </location>
</feature>
<gene>
    <name evidence="2" type="ORF">GCM10011309_12540</name>
</gene>
<dbReference type="InterPro" id="IPR002123">
    <property type="entry name" value="Plipid/glycerol_acylTrfase"/>
</dbReference>
<dbReference type="EMBL" id="BMYV01000001">
    <property type="protein sequence ID" value="GGX63988.1"/>
    <property type="molecule type" value="Genomic_DNA"/>
</dbReference>
<reference evidence="2 3" key="1">
    <citation type="journal article" date="2014" name="Int. J. Syst. Evol. Microbiol.">
        <title>Complete genome sequence of Corynebacterium casei LMG S-19264T (=DSM 44701T), isolated from a smear-ripened cheese.</title>
        <authorList>
            <consortium name="US DOE Joint Genome Institute (JGI-PGF)"/>
            <person name="Walter F."/>
            <person name="Albersmeier A."/>
            <person name="Kalinowski J."/>
            <person name="Ruckert C."/>
        </authorList>
    </citation>
    <scope>NUCLEOTIDE SEQUENCE [LARGE SCALE GENOMIC DNA]</scope>
    <source>
        <strain evidence="2 3">KCTC 23968</strain>
    </source>
</reference>
<dbReference type="SUPFAM" id="SSF69593">
    <property type="entry name" value="Glycerol-3-phosphate (1)-acyltransferase"/>
    <property type="match status" value="1"/>
</dbReference>